<evidence type="ECO:0000256" key="4">
    <source>
        <dbReference type="ARBA" id="ARBA00023125"/>
    </source>
</evidence>
<evidence type="ECO:0000259" key="9">
    <source>
        <dbReference type="PROSITE" id="PS51755"/>
    </source>
</evidence>
<dbReference type="EMBL" id="JABAFR010000004">
    <property type="protein sequence ID" value="NME43787.1"/>
    <property type="molecule type" value="Genomic_DNA"/>
</dbReference>
<dbReference type="GO" id="GO:0032993">
    <property type="term" value="C:protein-DNA complex"/>
    <property type="evidence" value="ECO:0007669"/>
    <property type="project" value="TreeGrafter"/>
</dbReference>
<evidence type="ECO:0000313" key="12">
    <source>
        <dbReference type="EMBL" id="SUO05008.1"/>
    </source>
</evidence>
<dbReference type="SMART" id="SM00862">
    <property type="entry name" value="Trans_reg_C"/>
    <property type="match status" value="1"/>
</dbReference>
<keyword evidence="5" id="KW-0804">Transcription</keyword>
<reference evidence="12 13" key="1">
    <citation type="submission" date="2018-06" db="EMBL/GenBank/DDBJ databases">
        <authorList>
            <consortium name="Pathogen Informatics"/>
            <person name="Doyle S."/>
        </authorList>
    </citation>
    <scope>NUCLEOTIDE SEQUENCE [LARGE SCALE GENOMIC DNA]</scope>
    <source>
        <strain evidence="12 13">NCTC11087</strain>
    </source>
</reference>
<dbReference type="InterPro" id="IPR001789">
    <property type="entry name" value="Sig_transdc_resp-reg_receiver"/>
</dbReference>
<dbReference type="Gene3D" id="6.10.250.690">
    <property type="match status" value="1"/>
</dbReference>
<dbReference type="OrthoDB" id="9802426at2"/>
<dbReference type="InterPro" id="IPR036388">
    <property type="entry name" value="WH-like_DNA-bd_sf"/>
</dbReference>
<dbReference type="EMBL" id="JAQLXO010000016">
    <property type="protein sequence ID" value="MDB7982877.1"/>
    <property type="molecule type" value="Genomic_DNA"/>
</dbReference>
<dbReference type="GeneID" id="77462876"/>
<evidence type="ECO:0000313" key="11">
    <source>
        <dbReference type="EMBL" id="NME43787.1"/>
    </source>
</evidence>
<dbReference type="GO" id="GO:0000976">
    <property type="term" value="F:transcription cis-regulatory region binding"/>
    <property type="evidence" value="ECO:0007669"/>
    <property type="project" value="TreeGrafter"/>
</dbReference>
<evidence type="ECO:0000256" key="7">
    <source>
        <dbReference type="PROSITE-ProRule" id="PRU01091"/>
    </source>
</evidence>
<dbReference type="Gene3D" id="3.40.50.2300">
    <property type="match status" value="1"/>
</dbReference>
<evidence type="ECO:0000259" key="8">
    <source>
        <dbReference type="PROSITE" id="PS50110"/>
    </source>
</evidence>
<dbReference type="AlphaFoldDB" id="A0A380LMC5"/>
<gene>
    <name evidence="12" type="primary">phoP_3</name>
    <name evidence="11" type="ORF">HF861_02680</name>
    <name evidence="12" type="ORF">NCTC11087_01941</name>
    <name evidence="10" type="ORF">PND82_08625</name>
</gene>
<dbReference type="EMBL" id="UHFX01000003">
    <property type="protein sequence ID" value="SUO05008.1"/>
    <property type="molecule type" value="Genomic_DNA"/>
</dbReference>
<evidence type="ECO:0000256" key="5">
    <source>
        <dbReference type="ARBA" id="ARBA00023163"/>
    </source>
</evidence>
<dbReference type="InterPro" id="IPR016032">
    <property type="entry name" value="Sig_transdc_resp-reg_C-effctor"/>
</dbReference>
<name>A0A380LMC5_9FIRM</name>
<dbReference type="FunFam" id="1.10.10.10:FF:000018">
    <property type="entry name" value="DNA-binding response regulator ResD"/>
    <property type="match status" value="1"/>
</dbReference>
<dbReference type="SMART" id="SM00448">
    <property type="entry name" value="REC"/>
    <property type="match status" value="1"/>
</dbReference>
<feature type="domain" description="Response regulatory" evidence="8">
    <location>
        <begin position="3"/>
        <end position="119"/>
    </location>
</feature>
<dbReference type="RefSeq" id="WP_022790615.1">
    <property type="nucleotide sequence ID" value="NZ_CALEXM010000023.1"/>
</dbReference>
<reference evidence="11 14" key="2">
    <citation type="submission" date="2020-04" db="EMBL/GenBank/DDBJ databases">
        <authorList>
            <person name="Hitch T.C.A."/>
            <person name="Wylensek D."/>
            <person name="Clavel T."/>
        </authorList>
    </citation>
    <scope>NUCLEOTIDE SEQUENCE [LARGE SCALE GENOMIC DNA]</scope>
    <source>
        <strain evidence="11 14">BSM-383-APC-22F</strain>
    </source>
</reference>
<keyword evidence="4 7" id="KW-0238">DNA-binding</keyword>
<evidence type="ECO:0000256" key="1">
    <source>
        <dbReference type="ARBA" id="ARBA00022553"/>
    </source>
</evidence>
<dbReference type="PANTHER" id="PTHR48111:SF1">
    <property type="entry name" value="TWO-COMPONENT RESPONSE REGULATOR ORR33"/>
    <property type="match status" value="1"/>
</dbReference>
<dbReference type="Pfam" id="PF00072">
    <property type="entry name" value="Response_reg"/>
    <property type="match status" value="1"/>
</dbReference>
<dbReference type="InterPro" id="IPR011006">
    <property type="entry name" value="CheY-like_superfamily"/>
</dbReference>
<dbReference type="Proteomes" id="UP001212981">
    <property type="component" value="Unassembled WGS sequence"/>
</dbReference>
<keyword evidence="1 6" id="KW-0597">Phosphoprotein</keyword>
<dbReference type="PANTHER" id="PTHR48111">
    <property type="entry name" value="REGULATOR OF RPOS"/>
    <property type="match status" value="1"/>
</dbReference>
<feature type="domain" description="OmpR/PhoB-type" evidence="9">
    <location>
        <begin position="126"/>
        <end position="223"/>
    </location>
</feature>
<sequence length="228" mass="26385">MIRICIVEDDESIRQLLKLTLENFQYEIVDFDNGADAHEYLLNHKVDLAILDLMLPRMNGYEILKQMRQKKLNKETPVIILSAKDQEVDKIMGLDLGADDYMTKPFSVLELAARIRTLLRRTKKESDTIEQGILRIDVDQRIVHVQDQVVELTFKEFELLKYLASNAGRAISREELLNQVWGYDFVGETRTLDVHINSLRKKLGPIGRNYIKSVRQLGYRFSTGDSNA</sequence>
<dbReference type="CDD" id="cd17574">
    <property type="entry name" value="REC_OmpR"/>
    <property type="match status" value="1"/>
</dbReference>
<accession>A0A380LMC5</accession>
<dbReference type="Gene3D" id="1.10.10.10">
    <property type="entry name" value="Winged helix-like DNA-binding domain superfamily/Winged helix DNA-binding domain"/>
    <property type="match status" value="1"/>
</dbReference>
<dbReference type="Proteomes" id="UP000540014">
    <property type="component" value="Unassembled WGS sequence"/>
</dbReference>
<evidence type="ECO:0000256" key="6">
    <source>
        <dbReference type="PROSITE-ProRule" id="PRU00169"/>
    </source>
</evidence>
<protein>
    <submittedName>
        <fullName evidence="12">Phosphate regulon response regulator PhoB</fullName>
    </submittedName>
    <submittedName>
        <fullName evidence="10">Response regulator transcription factor</fullName>
    </submittedName>
</protein>
<dbReference type="SUPFAM" id="SSF46894">
    <property type="entry name" value="C-terminal effector domain of the bipartite response regulators"/>
    <property type="match status" value="1"/>
</dbReference>
<evidence type="ECO:0000313" key="13">
    <source>
        <dbReference type="Proteomes" id="UP000255523"/>
    </source>
</evidence>
<dbReference type="PROSITE" id="PS50110">
    <property type="entry name" value="RESPONSE_REGULATORY"/>
    <property type="match status" value="1"/>
</dbReference>
<dbReference type="Pfam" id="PF00486">
    <property type="entry name" value="Trans_reg_C"/>
    <property type="match status" value="1"/>
</dbReference>
<dbReference type="GO" id="GO:0006355">
    <property type="term" value="P:regulation of DNA-templated transcription"/>
    <property type="evidence" value="ECO:0007669"/>
    <property type="project" value="InterPro"/>
</dbReference>
<dbReference type="PROSITE" id="PS51755">
    <property type="entry name" value="OMPR_PHOB"/>
    <property type="match status" value="1"/>
</dbReference>
<keyword evidence="3" id="KW-0805">Transcription regulation</keyword>
<keyword evidence="2" id="KW-0902">Two-component regulatory system</keyword>
<dbReference type="CDD" id="cd00383">
    <property type="entry name" value="trans_reg_C"/>
    <property type="match status" value="1"/>
</dbReference>
<proteinExistence type="predicted"/>
<dbReference type="Proteomes" id="UP000255523">
    <property type="component" value="Unassembled WGS sequence"/>
</dbReference>
<dbReference type="InterPro" id="IPR039420">
    <property type="entry name" value="WalR-like"/>
</dbReference>
<organism evidence="12 13">
    <name type="scientific">Faecalicoccus pleomorphus</name>
    <dbReference type="NCBI Taxonomy" id="1323"/>
    <lineage>
        <taxon>Bacteria</taxon>
        <taxon>Bacillati</taxon>
        <taxon>Bacillota</taxon>
        <taxon>Erysipelotrichia</taxon>
        <taxon>Erysipelotrichales</taxon>
        <taxon>Erysipelotrichaceae</taxon>
        <taxon>Faecalicoccus</taxon>
    </lineage>
</organism>
<evidence type="ECO:0000313" key="14">
    <source>
        <dbReference type="Proteomes" id="UP000540014"/>
    </source>
</evidence>
<keyword evidence="13" id="KW-1185">Reference proteome</keyword>
<dbReference type="GO" id="GO:0000156">
    <property type="term" value="F:phosphorelay response regulator activity"/>
    <property type="evidence" value="ECO:0007669"/>
    <property type="project" value="TreeGrafter"/>
</dbReference>
<dbReference type="GO" id="GO:0005829">
    <property type="term" value="C:cytosol"/>
    <property type="evidence" value="ECO:0007669"/>
    <property type="project" value="TreeGrafter"/>
</dbReference>
<evidence type="ECO:0000313" key="10">
    <source>
        <dbReference type="EMBL" id="MDB7982877.1"/>
    </source>
</evidence>
<reference evidence="10" key="3">
    <citation type="submission" date="2023-01" db="EMBL/GenBank/DDBJ databases">
        <title>Human gut microbiome strain richness.</title>
        <authorList>
            <person name="Chen-Liaw A."/>
        </authorList>
    </citation>
    <scope>NUCLEOTIDE SEQUENCE</scope>
    <source>
        <strain evidence="10">D8_m1001271B151109d0_201107</strain>
    </source>
</reference>
<feature type="modified residue" description="4-aspartylphosphate" evidence="6">
    <location>
        <position position="52"/>
    </location>
</feature>
<dbReference type="InterPro" id="IPR001867">
    <property type="entry name" value="OmpR/PhoB-type_DNA-bd"/>
</dbReference>
<feature type="DNA-binding region" description="OmpR/PhoB-type" evidence="7">
    <location>
        <begin position="126"/>
        <end position="223"/>
    </location>
</feature>
<evidence type="ECO:0000256" key="3">
    <source>
        <dbReference type="ARBA" id="ARBA00023015"/>
    </source>
</evidence>
<evidence type="ECO:0000256" key="2">
    <source>
        <dbReference type="ARBA" id="ARBA00023012"/>
    </source>
</evidence>
<dbReference type="SUPFAM" id="SSF52172">
    <property type="entry name" value="CheY-like"/>
    <property type="match status" value="1"/>
</dbReference>